<dbReference type="GO" id="GO:0004519">
    <property type="term" value="F:endonuclease activity"/>
    <property type="evidence" value="ECO:0007669"/>
    <property type="project" value="UniProtKB-KW"/>
</dbReference>
<organism evidence="1 2">
    <name type="scientific">Roseofilum capinflatum BLCC-M114</name>
    <dbReference type="NCBI Taxonomy" id="3022440"/>
    <lineage>
        <taxon>Bacteria</taxon>
        <taxon>Bacillati</taxon>
        <taxon>Cyanobacteriota</taxon>
        <taxon>Cyanophyceae</taxon>
        <taxon>Desertifilales</taxon>
        <taxon>Desertifilaceae</taxon>
        <taxon>Roseofilum</taxon>
        <taxon>Roseofilum capinflatum</taxon>
    </lineage>
</organism>
<name>A0ABT7B6M6_9CYAN</name>
<comment type="caution">
    <text evidence="1">The sequence shown here is derived from an EMBL/GenBank/DDBJ whole genome shotgun (WGS) entry which is preliminary data.</text>
</comment>
<keyword evidence="1" id="KW-0378">Hydrolase</keyword>
<protein>
    <submittedName>
        <fullName evidence="1">Type I restriction endonuclease subunit R</fullName>
    </submittedName>
</protein>
<gene>
    <name evidence="1" type="ORF">PMG25_11940</name>
</gene>
<sequence>MPTTIPAQDITLEALQEHFGLQLTPDPDFFLEWQQNLPELSDREKQTLQRVCSHYFNLVSRRPLLEEGVKMVILSPLLDLAGFFQPPFSIRTETPVELSVEDEGLIIRGRIDVLVIQQHLWILIIEAKSTKIDIMEALPQALSYMLKSGQQTKPIFGFLLNGREFVFVKLQPSDPPIYSRSYALSIERPYELEQVLSVLKTISQLA</sequence>
<dbReference type="RefSeq" id="WP_283767125.1">
    <property type="nucleotide sequence ID" value="NZ_JAQOSO010000068.1"/>
</dbReference>
<dbReference type="EMBL" id="JAQOSO010000068">
    <property type="protein sequence ID" value="MDJ1174805.1"/>
    <property type="molecule type" value="Genomic_DNA"/>
</dbReference>
<proteinExistence type="predicted"/>
<keyword evidence="1" id="KW-0540">Nuclease</keyword>
<dbReference type="Proteomes" id="UP001235849">
    <property type="component" value="Unassembled WGS sequence"/>
</dbReference>
<evidence type="ECO:0000313" key="1">
    <source>
        <dbReference type="EMBL" id="MDJ1174805.1"/>
    </source>
</evidence>
<reference evidence="1 2" key="1">
    <citation type="submission" date="2023-01" db="EMBL/GenBank/DDBJ databases">
        <title>Novel diversity within Roseofilum (Cyanobacteria; Desertifilaceae) from marine benthic mats with descriptions of four novel species.</title>
        <authorList>
            <person name="Wang Y."/>
            <person name="Berthold D.E."/>
            <person name="Hu J."/>
            <person name="Lefler F.W."/>
            <person name="Laughinghouse H.D. IV."/>
        </authorList>
    </citation>
    <scope>NUCLEOTIDE SEQUENCE [LARGE SCALE GENOMIC DNA]</scope>
    <source>
        <strain evidence="1 2">BLCC-M114</strain>
    </source>
</reference>
<keyword evidence="2" id="KW-1185">Reference proteome</keyword>
<accession>A0ABT7B6M6</accession>
<keyword evidence="1" id="KW-0255">Endonuclease</keyword>
<evidence type="ECO:0000313" key="2">
    <source>
        <dbReference type="Proteomes" id="UP001235849"/>
    </source>
</evidence>
<dbReference type="Gene3D" id="3.90.1570.30">
    <property type="match status" value="1"/>
</dbReference>